<dbReference type="Proteomes" id="UP001295684">
    <property type="component" value="Unassembled WGS sequence"/>
</dbReference>
<sequence>MDISIVEKTLKFTKKNNRLKYPPYDNIKLSELTLRSPLNQDNLLFKDIYKNKINEKIGSIKRKRQASTISDLNGLMVKGHESLPPKSDNTKMAKEPNASKGSYREKLPKIKENAHFHLQNETPIKGSGGQIFQMRSSNLNKLIERGLFVCQLNEAQSAKKTSDSLQNYYKKSQNNRNYRIKDQKSEYFTQTSHKIIDLSNRNPHTRSRSPFKSASKGSIRKGSNVAKNRENGIRSVKTDVKSGFIPMINHNSVTTNNNDSIQEGLNSGIEESKGNLKPNTKESSAAKDRYRGTRKGTKNRKKDIVSLNQPFTPNKIYIDNGSGVDTVIHNLNSVSTRKFGSPINGPILRQDLGFISGQRYIHSKRVVEEDDLQNLLTKGRINFPPILEKQLESKVKQSMEIFPTKRGGRHRPRGAEDHQLLIKKLDTRLTNLKDVLAQDEPSERRMKSESLQISEKIKLPCKDKDCSENPSKLLKVIKFRHKGREYYQSKAEERIQKIQKASLAQSKHKEVVSRGVHQFCTDSAFNTLLRNFNDFITMTSRKANSREEANIISEASKKLGVKPLKNMFLDYYSSNELIEEVRNKVLESFLRIINKQNHVSESREDEKQDNQGKQNNGFKAFIQKGNHGTIVKTILNRRSWWSIQDSHDENYETTDFIWTQWIKQPIVESLPIEPTEDPPIRTYGKLEGNFNLSNKNSLTKNLTSYYEEAGEDATENIPLTFLVSGGSTDSSFTSFEQYFTKISENSIQENKWICKPGENSNRGQHICVLDDLKRISEYVNTGVRACYIIQKYISNPLLINKRKFDIRCFSLLTSINGQNHGFFYQDGYLRTASKEYNPDNLEDKFVHLTNDAIQKKSEDYGKYESSNKLSFQDFEKYLEQNYPNQNLDGHACFYTHIYPQIKKLVRDTFLASEGKINPKKRSNCFELFGYDFMVTDDFKVYLIEVNTNPCLETPCSLLSRIISSVLDNSFRIALDPLTYTHNNKMIFLGESNNNLSKFELVYADNQT</sequence>
<evidence type="ECO:0000313" key="3">
    <source>
        <dbReference type="Proteomes" id="UP001295684"/>
    </source>
</evidence>
<organism evidence="2 3">
    <name type="scientific">Euplotes crassus</name>
    <dbReference type="NCBI Taxonomy" id="5936"/>
    <lineage>
        <taxon>Eukaryota</taxon>
        <taxon>Sar</taxon>
        <taxon>Alveolata</taxon>
        <taxon>Ciliophora</taxon>
        <taxon>Intramacronucleata</taxon>
        <taxon>Spirotrichea</taxon>
        <taxon>Hypotrichia</taxon>
        <taxon>Euplotida</taxon>
        <taxon>Euplotidae</taxon>
        <taxon>Moneuplotes</taxon>
    </lineage>
</organism>
<dbReference type="PROSITE" id="PS51221">
    <property type="entry name" value="TTL"/>
    <property type="match status" value="1"/>
</dbReference>
<feature type="compositionally biased region" description="Basic and acidic residues" evidence="1">
    <location>
        <begin position="79"/>
        <end position="94"/>
    </location>
</feature>
<evidence type="ECO:0008006" key="4">
    <source>
        <dbReference type="Google" id="ProtNLM"/>
    </source>
</evidence>
<proteinExistence type="predicted"/>
<dbReference type="Pfam" id="PF03133">
    <property type="entry name" value="TTL"/>
    <property type="match status" value="1"/>
</dbReference>
<dbReference type="SUPFAM" id="SSF56059">
    <property type="entry name" value="Glutathione synthetase ATP-binding domain-like"/>
    <property type="match status" value="1"/>
</dbReference>
<protein>
    <recommendedName>
        <fullName evidence="4">Tubulin-tyrosine ligase family protein</fullName>
    </recommendedName>
</protein>
<evidence type="ECO:0000256" key="1">
    <source>
        <dbReference type="SAM" id="MobiDB-lite"/>
    </source>
</evidence>
<dbReference type="PANTHER" id="PTHR46069:SF1">
    <property type="entry name" value="CHROMOSOME UNDETERMINED SCAFFOLD_125, WHOLE GENOME SHOTGUN SEQUENCE"/>
    <property type="match status" value="1"/>
</dbReference>
<accession>A0AAD2D2K9</accession>
<dbReference type="InterPro" id="IPR004344">
    <property type="entry name" value="TTL/TTLL_fam"/>
</dbReference>
<comment type="caution">
    <text evidence="2">The sequence shown here is derived from an EMBL/GenBank/DDBJ whole genome shotgun (WGS) entry which is preliminary data.</text>
</comment>
<feature type="region of interest" description="Disordered" evidence="1">
    <location>
        <begin position="79"/>
        <end position="102"/>
    </location>
</feature>
<reference evidence="2" key="1">
    <citation type="submission" date="2023-07" db="EMBL/GenBank/DDBJ databases">
        <authorList>
            <consortium name="AG Swart"/>
            <person name="Singh M."/>
            <person name="Singh A."/>
            <person name="Seah K."/>
            <person name="Emmerich C."/>
        </authorList>
    </citation>
    <scope>NUCLEOTIDE SEQUENCE</scope>
    <source>
        <strain evidence="2">DP1</strain>
    </source>
</reference>
<evidence type="ECO:0000313" key="2">
    <source>
        <dbReference type="EMBL" id="CAI2377303.1"/>
    </source>
</evidence>
<feature type="compositionally biased region" description="Basic and acidic residues" evidence="1">
    <location>
        <begin position="227"/>
        <end position="238"/>
    </location>
</feature>
<feature type="region of interest" description="Disordered" evidence="1">
    <location>
        <begin position="200"/>
        <end position="238"/>
    </location>
</feature>
<feature type="compositionally biased region" description="Polar residues" evidence="1">
    <location>
        <begin position="251"/>
        <end position="265"/>
    </location>
</feature>
<dbReference type="PANTHER" id="PTHR46069">
    <property type="entry name" value="TUBULIN TYROSINE LIGASE"/>
    <property type="match status" value="1"/>
</dbReference>
<name>A0AAD2D2K9_EUPCR</name>
<dbReference type="EMBL" id="CAMPGE010018934">
    <property type="protein sequence ID" value="CAI2377303.1"/>
    <property type="molecule type" value="Genomic_DNA"/>
</dbReference>
<dbReference type="Gene3D" id="3.30.470.20">
    <property type="entry name" value="ATP-grasp fold, B domain"/>
    <property type="match status" value="1"/>
</dbReference>
<keyword evidence="3" id="KW-1185">Reference proteome</keyword>
<dbReference type="AlphaFoldDB" id="A0AAD2D2K9"/>
<feature type="region of interest" description="Disordered" evidence="1">
    <location>
        <begin position="251"/>
        <end position="300"/>
    </location>
</feature>
<gene>
    <name evidence="2" type="ORF">ECRASSUSDP1_LOCUS18686</name>
</gene>